<keyword evidence="2" id="KW-0969">Cilium</keyword>
<dbReference type="Proteomes" id="UP000094172">
    <property type="component" value="Unassembled WGS sequence"/>
</dbReference>
<keyword evidence="3" id="KW-1185">Reference proteome</keyword>
<keyword evidence="2" id="KW-0282">Flagellum</keyword>
<sequence length="132" mass="14682">MKSRDGVIRLKRFEVDEKRRKVADIESMIAEFNDMAVDLDRQIAVEQERAGVSDVNHYAYPTFAKAAMQRRDNLAVSVAGLEAKLSAAKGELEEAEEELRKIEALQGRETDRGREVEPETGFGMIGVARAAG</sequence>
<gene>
    <name evidence="2" type="ORF">AUC70_13090</name>
</gene>
<protein>
    <submittedName>
        <fullName evidence="2">Flagellar export protein FliJ</fullName>
    </submittedName>
</protein>
<keyword evidence="2" id="KW-0966">Cell projection</keyword>
<accession>A0A1E3VV91</accession>
<dbReference type="RefSeq" id="WP_069443192.1">
    <property type="nucleotide sequence ID" value="NZ_LPWE01000002.1"/>
</dbReference>
<proteinExistence type="predicted"/>
<dbReference type="STRING" id="1774970.AUC70_13090"/>
<evidence type="ECO:0000313" key="3">
    <source>
        <dbReference type="Proteomes" id="UP000094172"/>
    </source>
</evidence>
<reference evidence="2 3" key="1">
    <citation type="journal article" date="2016" name="Environ. Microbiol.">
        <title>New Methyloceanibacter diversity from North Sea sediments includes methanotroph containing solely the soluble methane monooxygenase.</title>
        <authorList>
            <person name="Vekeman B."/>
            <person name="Kerckhof F.M."/>
            <person name="Cremers G."/>
            <person name="de Vos P."/>
            <person name="Vandamme P."/>
            <person name="Boon N."/>
            <person name="Op den Camp H.J."/>
            <person name="Heylen K."/>
        </authorList>
    </citation>
    <scope>NUCLEOTIDE SEQUENCE [LARGE SCALE GENOMIC DNA]</scope>
    <source>
        <strain evidence="2 3">R-67176</strain>
    </source>
</reference>
<feature type="coiled-coil region" evidence="1">
    <location>
        <begin position="78"/>
        <end position="112"/>
    </location>
</feature>
<keyword evidence="1" id="KW-0175">Coiled coil</keyword>
<name>A0A1E3VV91_9HYPH</name>
<evidence type="ECO:0000313" key="2">
    <source>
        <dbReference type="EMBL" id="ODR97191.1"/>
    </source>
</evidence>
<evidence type="ECO:0000256" key="1">
    <source>
        <dbReference type="SAM" id="Coils"/>
    </source>
</evidence>
<organism evidence="2 3">
    <name type="scientific">Methyloceanibacter stevinii</name>
    <dbReference type="NCBI Taxonomy" id="1774970"/>
    <lineage>
        <taxon>Bacteria</taxon>
        <taxon>Pseudomonadati</taxon>
        <taxon>Pseudomonadota</taxon>
        <taxon>Alphaproteobacteria</taxon>
        <taxon>Hyphomicrobiales</taxon>
        <taxon>Hyphomicrobiaceae</taxon>
        <taxon>Methyloceanibacter</taxon>
    </lineage>
</organism>
<dbReference type="EMBL" id="LPWE01000002">
    <property type="protein sequence ID" value="ODR97191.1"/>
    <property type="molecule type" value="Genomic_DNA"/>
</dbReference>
<dbReference type="AlphaFoldDB" id="A0A1E3VV91"/>
<comment type="caution">
    <text evidence="2">The sequence shown here is derived from an EMBL/GenBank/DDBJ whole genome shotgun (WGS) entry which is preliminary data.</text>
</comment>